<dbReference type="InParanoid" id="A0A067N591"/>
<dbReference type="EMBL" id="KL198013">
    <property type="protein sequence ID" value="KDQ23004.1"/>
    <property type="molecule type" value="Genomic_DNA"/>
</dbReference>
<evidence type="ECO:0000256" key="1">
    <source>
        <dbReference type="SAM" id="MobiDB-lite"/>
    </source>
</evidence>
<accession>A0A067N591</accession>
<gene>
    <name evidence="2" type="ORF">PLEOSDRAFT_1108636</name>
</gene>
<organism evidence="2 3">
    <name type="scientific">Pleurotus ostreatus (strain PC15)</name>
    <name type="common">Oyster mushroom</name>
    <dbReference type="NCBI Taxonomy" id="1137138"/>
    <lineage>
        <taxon>Eukaryota</taxon>
        <taxon>Fungi</taxon>
        <taxon>Dikarya</taxon>
        <taxon>Basidiomycota</taxon>
        <taxon>Agaricomycotina</taxon>
        <taxon>Agaricomycetes</taxon>
        <taxon>Agaricomycetidae</taxon>
        <taxon>Agaricales</taxon>
        <taxon>Pleurotineae</taxon>
        <taxon>Pleurotaceae</taxon>
        <taxon>Pleurotus</taxon>
    </lineage>
</organism>
<dbReference type="AlphaFoldDB" id="A0A067N591"/>
<evidence type="ECO:0000313" key="3">
    <source>
        <dbReference type="Proteomes" id="UP000027073"/>
    </source>
</evidence>
<name>A0A067N591_PLEO1</name>
<feature type="region of interest" description="Disordered" evidence="1">
    <location>
        <begin position="166"/>
        <end position="188"/>
    </location>
</feature>
<dbReference type="VEuPathDB" id="FungiDB:PLEOSDRAFT_1108636"/>
<feature type="region of interest" description="Disordered" evidence="1">
    <location>
        <begin position="413"/>
        <end position="443"/>
    </location>
</feature>
<feature type="compositionally biased region" description="Polar residues" evidence="1">
    <location>
        <begin position="434"/>
        <end position="443"/>
    </location>
</feature>
<evidence type="ECO:0000313" key="2">
    <source>
        <dbReference type="EMBL" id="KDQ23004.1"/>
    </source>
</evidence>
<sequence>MAKRLTESITRQFAQSYGSDLRSVTLGVRGISVGISNGDYYGFYNPSDCPINITLSQLTQIKSMPRNAPKRPRMPINDAANTRSTAYDAPAFYGTLSSHRLQPRAQWLAPEPRDYPTNRERAERLRGVAKAVERSDTERTALARRPTGVHIKGLYQETSNVIDTLSNACNDDERGRKSTPTSRPRNLRADHRPRRCWRRWIRAHVVRSIPCPDPRPPPHPHSTTLTAPWCRPANLNRRTCLRQRLQGKHNPMALKDQFSADSAALVHPTAGYAPPTCLPVHEAPSSDTASRNVYDAGSTSLHLAPQLRTQTTAYRDCTIPSTAYAPGHSTLLRIPIPQPDRRPPTFREPVIPSKWRTTTTMMEDAHGDAWDAETPVACRRETNEEGQLGTGVDDEETRQRRRIARSAPHISLHPGYATAPVQRPCTHSVRRPNNAYNTPASSPSATLSVDNIVLKHTQRRTQHPTTVTTLGLLE</sequence>
<protein>
    <submittedName>
        <fullName evidence="2">Uncharacterized protein</fullName>
    </submittedName>
</protein>
<proteinExistence type="predicted"/>
<reference evidence="3" key="1">
    <citation type="journal article" date="2014" name="Proc. Natl. Acad. Sci. U.S.A.">
        <title>Extensive sampling of basidiomycete genomes demonstrates inadequacy of the white-rot/brown-rot paradigm for wood decay fungi.</title>
        <authorList>
            <person name="Riley R."/>
            <person name="Salamov A.A."/>
            <person name="Brown D.W."/>
            <person name="Nagy L.G."/>
            <person name="Floudas D."/>
            <person name="Held B.W."/>
            <person name="Levasseur A."/>
            <person name="Lombard V."/>
            <person name="Morin E."/>
            <person name="Otillar R."/>
            <person name="Lindquist E.A."/>
            <person name="Sun H."/>
            <person name="LaButti K.M."/>
            <person name="Schmutz J."/>
            <person name="Jabbour D."/>
            <person name="Luo H."/>
            <person name="Baker S.E."/>
            <person name="Pisabarro A.G."/>
            <person name="Walton J.D."/>
            <person name="Blanchette R.A."/>
            <person name="Henrissat B."/>
            <person name="Martin F."/>
            <person name="Cullen D."/>
            <person name="Hibbett D.S."/>
            <person name="Grigoriev I.V."/>
        </authorList>
    </citation>
    <scope>NUCLEOTIDE SEQUENCE [LARGE SCALE GENOMIC DNA]</scope>
    <source>
        <strain evidence="3">PC15</strain>
    </source>
</reference>
<dbReference type="HOGENOM" id="CLU_576350_0_0_1"/>
<dbReference type="Proteomes" id="UP000027073">
    <property type="component" value="Unassembled WGS sequence"/>
</dbReference>